<sequence length="133" mass="15598">MLYLAVVGGKRLLKDKVKKEKVMTKEAATAVYQLLVAAGDFDEKTYNIYMEAVKEEFEAKFILPKKVESIDEEIDLIMKIIEEKEYEKDKVEEPKEDKNITELIKKLDAAKLDNRYKFEWYLLSRVPNMLTPT</sequence>
<evidence type="ECO:0000313" key="2">
    <source>
        <dbReference type="Proteomes" id="UP001515480"/>
    </source>
</evidence>
<dbReference type="EMBL" id="JBGBPQ010000010">
    <property type="protein sequence ID" value="KAL1519000.1"/>
    <property type="molecule type" value="Genomic_DNA"/>
</dbReference>
<keyword evidence="2" id="KW-1185">Reference proteome</keyword>
<gene>
    <name evidence="1" type="ORF">AB1Y20_003269</name>
</gene>
<organism evidence="1 2">
    <name type="scientific">Prymnesium parvum</name>
    <name type="common">Toxic golden alga</name>
    <dbReference type="NCBI Taxonomy" id="97485"/>
    <lineage>
        <taxon>Eukaryota</taxon>
        <taxon>Haptista</taxon>
        <taxon>Haptophyta</taxon>
        <taxon>Prymnesiophyceae</taxon>
        <taxon>Prymnesiales</taxon>
        <taxon>Prymnesiaceae</taxon>
        <taxon>Prymnesium</taxon>
    </lineage>
</organism>
<reference evidence="1 2" key="1">
    <citation type="journal article" date="2024" name="Science">
        <title>Giant polyketide synthase enzymes in the biosynthesis of giant marine polyether toxins.</title>
        <authorList>
            <person name="Fallon T.R."/>
            <person name="Shende V.V."/>
            <person name="Wierzbicki I.H."/>
            <person name="Pendleton A.L."/>
            <person name="Watervoot N.F."/>
            <person name="Auber R.P."/>
            <person name="Gonzalez D.J."/>
            <person name="Wisecaver J.H."/>
            <person name="Moore B.S."/>
        </authorList>
    </citation>
    <scope>NUCLEOTIDE SEQUENCE [LARGE SCALE GENOMIC DNA]</scope>
    <source>
        <strain evidence="1 2">12B1</strain>
    </source>
</reference>
<dbReference type="AlphaFoldDB" id="A0AB34JAD0"/>
<proteinExistence type="predicted"/>
<comment type="caution">
    <text evidence="1">The sequence shown here is derived from an EMBL/GenBank/DDBJ whole genome shotgun (WGS) entry which is preliminary data.</text>
</comment>
<dbReference type="Proteomes" id="UP001515480">
    <property type="component" value="Unassembled WGS sequence"/>
</dbReference>
<protein>
    <recommendedName>
        <fullName evidence="3">V-type proton ATPase subunit C</fullName>
    </recommendedName>
</protein>
<evidence type="ECO:0000313" key="1">
    <source>
        <dbReference type="EMBL" id="KAL1519000.1"/>
    </source>
</evidence>
<accession>A0AB34JAD0</accession>
<name>A0AB34JAD0_PRYPA</name>
<evidence type="ECO:0008006" key="3">
    <source>
        <dbReference type="Google" id="ProtNLM"/>
    </source>
</evidence>